<dbReference type="SUPFAM" id="SSF51905">
    <property type="entry name" value="FAD/NAD(P)-binding domain"/>
    <property type="match status" value="1"/>
</dbReference>
<dbReference type="AlphaFoldDB" id="A0A8K0PHR7"/>
<dbReference type="InterPro" id="IPR036188">
    <property type="entry name" value="FAD/NAD-bd_sf"/>
</dbReference>
<keyword evidence="4" id="KW-0472">Membrane</keyword>
<keyword evidence="8" id="KW-1185">Reference proteome</keyword>
<evidence type="ECO:0000256" key="1">
    <source>
        <dbReference type="ARBA" id="ARBA00022630"/>
    </source>
</evidence>
<dbReference type="GO" id="GO:0071949">
    <property type="term" value="F:FAD binding"/>
    <property type="evidence" value="ECO:0007669"/>
    <property type="project" value="InterPro"/>
</dbReference>
<protein>
    <recommendedName>
        <fullName evidence="6">FAD-binding domain-containing protein</fullName>
    </recommendedName>
</protein>
<evidence type="ECO:0000313" key="7">
    <source>
        <dbReference type="EMBL" id="KAG8625874.1"/>
    </source>
</evidence>
<proteinExistence type="predicted"/>
<keyword evidence="3" id="KW-0560">Oxidoreductase</keyword>
<dbReference type="Pfam" id="PF01494">
    <property type="entry name" value="FAD_binding_3"/>
    <property type="match status" value="2"/>
</dbReference>
<feature type="signal peptide" evidence="5">
    <location>
        <begin position="1"/>
        <end position="16"/>
    </location>
</feature>
<feature type="transmembrane region" description="Helical" evidence="4">
    <location>
        <begin position="394"/>
        <end position="419"/>
    </location>
</feature>
<dbReference type="EMBL" id="JAESVG020000007">
    <property type="protein sequence ID" value="KAG8625874.1"/>
    <property type="molecule type" value="Genomic_DNA"/>
</dbReference>
<organism evidence="7 8">
    <name type="scientific">Elsinoe batatas</name>
    <dbReference type="NCBI Taxonomy" id="2601811"/>
    <lineage>
        <taxon>Eukaryota</taxon>
        <taxon>Fungi</taxon>
        <taxon>Dikarya</taxon>
        <taxon>Ascomycota</taxon>
        <taxon>Pezizomycotina</taxon>
        <taxon>Dothideomycetes</taxon>
        <taxon>Dothideomycetidae</taxon>
        <taxon>Myriangiales</taxon>
        <taxon>Elsinoaceae</taxon>
        <taxon>Elsinoe</taxon>
    </lineage>
</organism>
<dbReference type="InterPro" id="IPR002938">
    <property type="entry name" value="FAD-bd"/>
</dbReference>
<gene>
    <name evidence="7" type="ORF">KVT40_006275</name>
</gene>
<dbReference type="GO" id="GO:0016491">
    <property type="term" value="F:oxidoreductase activity"/>
    <property type="evidence" value="ECO:0007669"/>
    <property type="project" value="UniProtKB-KW"/>
</dbReference>
<accession>A0A8K0PHR7</accession>
<evidence type="ECO:0000313" key="8">
    <source>
        <dbReference type="Proteomes" id="UP000809789"/>
    </source>
</evidence>
<evidence type="ECO:0000256" key="3">
    <source>
        <dbReference type="ARBA" id="ARBA00023002"/>
    </source>
</evidence>
<evidence type="ECO:0000259" key="6">
    <source>
        <dbReference type="Pfam" id="PF01494"/>
    </source>
</evidence>
<dbReference type="Gene3D" id="3.30.9.10">
    <property type="entry name" value="D-Amino Acid Oxidase, subunit A, domain 2"/>
    <property type="match status" value="1"/>
</dbReference>
<dbReference type="PANTHER" id="PTHR46865:SF2">
    <property type="entry name" value="MONOOXYGENASE"/>
    <property type="match status" value="1"/>
</dbReference>
<keyword evidence="2" id="KW-0274">FAD</keyword>
<keyword evidence="5" id="KW-0732">Signal</keyword>
<evidence type="ECO:0000256" key="2">
    <source>
        <dbReference type="ARBA" id="ARBA00022827"/>
    </source>
</evidence>
<keyword evidence="4" id="KW-0812">Transmembrane</keyword>
<dbReference type="Proteomes" id="UP000809789">
    <property type="component" value="Unassembled WGS sequence"/>
</dbReference>
<keyword evidence="1" id="KW-0285">Flavoprotein</keyword>
<feature type="chain" id="PRO_5035440596" description="FAD-binding domain-containing protein" evidence="5">
    <location>
        <begin position="17"/>
        <end position="451"/>
    </location>
</feature>
<feature type="domain" description="FAD-binding" evidence="6">
    <location>
        <begin position="313"/>
        <end position="378"/>
    </location>
</feature>
<feature type="domain" description="FAD-binding" evidence="6">
    <location>
        <begin position="34"/>
        <end position="250"/>
    </location>
</feature>
<dbReference type="PANTHER" id="PTHR46865">
    <property type="entry name" value="OXIDOREDUCTASE-RELATED"/>
    <property type="match status" value="1"/>
</dbReference>
<comment type="caution">
    <text evidence="7">The sequence shown here is derived from an EMBL/GenBank/DDBJ whole genome shotgun (WGS) entry which is preliminary data.</text>
</comment>
<evidence type="ECO:0000256" key="4">
    <source>
        <dbReference type="SAM" id="Phobius"/>
    </source>
</evidence>
<sequence>MPQSILISGLGPSSLPLTLFLLSLPLPPPLLPRITILERSPLPSLYGQNIDVRATGLSLLSRLGLTSAIRAATTKEKGVKFVDASNRIWAQFEAGRESRGEAGAGTAEVEILRGDLVRVLLAKVGEVSQAVKRGGGAGVEIKYGTTIVGLEQDGDGVEVVLSTGEKGRFDLVVGADGLGSAVRRKVWGREGEGERVKELGMYGAFFSIPRGATDGEWRRWYTAPGRRGVMIRPHRVPERATVFMFVVNERDGRLGDVVGGGRGKVQAQKELFAEYFRGAGWECERLVREMEGAEDFYYDRVAQVRMDEGGTGEGWSKGRVVLLGDAAYCASPLSGMGTTLALNGAYNLAGALHQHPDDYAAAFKQYEDKMRPLVKAAQKKAPALPRLINPETKWGVFLLRLMVMVIYWSGVAKLVFYFAGPQANAVELEEYGLRNLPDEEIDDSLFDDKGI</sequence>
<keyword evidence="4" id="KW-1133">Transmembrane helix</keyword>
<name>A0A8K0PHR7_9PEZI</name>
<dbReference type="PRINTS" id="PR00420">
    <property type="entry name" value="RNGMNOXGNASE"/>
</dbReference>
<dbReference type="Gene3D" id="3.50.50.60">
    <property type="entry name" value="FAD/NAD(P)-binding domain"/>
    <property type="match status" value="1"/>
</dbReference>
<evidence type="ECO:0000256" key="5">
    <source>
        <dbReference type="SAM" id="SignalP"/>
    </source>
</evidence>
<reference evidence="7" key="1">
    <citation type="submission" date="2021-07" db="EMBL/GenBank/DDBJ databases">
        <title>Elsinoe batatas strain:CRI-CJ2 Genome sequencing and assembly.</title>
        <authorList>
            <person name="Huang L."/>
        </authorList>
    </citation>
    <scope>NUCLEOTIDE SEQUENCE</scope>
    <source>
        <strain evidence="7">CRI-CJ2</strain>
    </source>
</reference>
<dbReference type="OrthoDB" id="655030at2759"/>
<dbReference type="InterPro" id="IPR051704">
    <property type="entry name" value="FAD_aromatic-hydroxylase"/>
</dbReference>